<dbReference type="FunFam" id="3.40.80.10:FF:000006">
    <property type="entry name" value="N-acetylmuramoyl-L-alanine amidase"/>
    <property type="match status" value="1"/>
</dbReference>
<dbReference type="Proteomes" id="UP000564496">
    <property type="component" value="Unassembled WGS sequence"/>
</dbReference>
<evidence type="ECO:0000256" key="2">
    <source>
        <dbReference type="ARBA" id="ARBA00011901"/>
    </source>
</evidence>
<keyword evidence="6" id="KW-0732">Signal</keyword>
<evidence type="ECO:0000256" key="4">
    <source>
        <dbReference type="ARBA" id="ARBA00023316"/>
    </source>
</evidence>
<protein>
    <recommendedName>
        <fullName evidence="2">N-acetylmuramoyl-L-alanine amidase</fullName>
        <ecNumber evidence="2">3.5.1.28</ecNumber>
    </recommendedName>
</protein>
<feature type="region of interest" description="Disordered" evidence="5">
    <location>
        <begin position="104"/>
        <end position="126"/>
    </location>
</feature>
<name>A0A7Z0DJA9_9ACTN</name>
<proteinExistence type="predicted"/>
<dbReference type="SMART" id="SM00644">
    <property type="entry name" value="Ami_2"/>
    <property type="match status" value="1"/>
</dbReference>
<comment type="catalytic activity">
    <reaction evidence="1">
        <text>Hydrolyzes the link between N-acetylmuramoyl residues and L-amino acid residues in certain cell-wall glycopeptides.</text>
        <dbReference type="EC" id="3.5.1.28"/>
    </reaction>
</comment>
<gene>
    <name evidence="8" type="ORF">BJ988_001294</name>
</gene>
<dbReference type="Pfam" id="PF01510">
    <property type="entry name" value="Amidase_2"/>
    <property type="match status" value="1"/>
</dbReference>
<dbReference type="GO" id="GO:0009254">
    <property type="term" value="P:peptidoglycan turnover"/>
    <property type="evidence" value="ECO:0007669"/>
    <property type="project" value="TreeGrafter"/>
</dbReference>
<feature type="domain" description="N-acetylmuramoyl-L-alanine amidase" evidence="7">
    <location>
        <begin position="283"/>
        <end position="419"/>
    </location>
</feature>
<comment type="caution">
    <text evidence="8">The sequence shown here is derived from an EMBL/GenBank/DDBJ whole genome shotgun (WGS) entry which is preliminary data.</text>
</comment>
<dbReference type="GO" id="GO:0009253">
    <property type="term" value="P:peptidoglycan catabolic process"/>
    <property type="evidence" value="ECO:0007669"/>
    <property type="project" value="InterPro"/>
</dbReference>
<evidence type="ECO:0000256" key="3">
    <source>
        <dbReference type="ARBA" id="ARBA00022801"/>
    </source>
</evidence>
<dbReference type="AlphaFoldDB" id="A0A7Z0DJA9"/>
<dbReference type="PANTHER" id="PTHR30417">
    <property type="entry name" value="N-ACETYLMURAMOYL-L-ALANINE AMIDASE AMID"/>
    <property type="match status" value="1"/>
</dbReference>
<reference evidence="8 9" key="1">
    <citation type="submission" date="2020-07" db="EMBL/GenBank/DDBJ databases">
        <title>Sequencing the genomes of 1000 actinobacteria strains.</title>
        <authorList>
            <person name="Klenk H.-P."/>
        </authorList>
    </citation>
    <scope>NUCLEOTIDE SEQUENCE [LARGE SCALE GENOMIC DNA]</scope>
    <source>
        <strain evidence="8 9">DSM 26487</strain>
    </source>
</reference>
<keyword evidence="3" id="KW-0378">Hydrolase</keyword>
<dbReference type="CDD" id="cd06583">
    <property type="entry name" value="PGRP"/>
    <property type="match status" value="1"/>
</dbReference>
<dbReference type="InterPro" id="IPR002502">
    <property type="entry name" value="Amidase_domain"/>
</dbReference>
<keyword evidence="9" id="KW-1185">Reference proteome</keyword>
<evidence type="ECO:0000256" key="5">
    <source>
        <dbReference type="SAM" id="MobiDB-lite"/>
    </source>
</evidence>
<dbReference type="InterPro" id="IPR023346">
    <property type="entry name" value="Lysozyme-like_dom_sf"/>
</dbReference>
<dbReference type="GO" id="GO:0008745">
    <property type="term" value="F:N-acetylmuramoyl-L-alanine amidase activity"/>
    <property type="evidence" value="ECO:0007669"/>
    <property type="project" value="UniProtKB-EC"/>
</dbReference>
<keyword evidence="4" id="KW-0961">Cell wall biogenesis/degradation</keyword>
<dbReference type="SUPFAM" id="SSF55846">
    <property type="entry name" value="N-acetylmuramoyl-L-alanine amidase-like"/>
    <property type="match status" value="1"/>
</dbReference>
<organism evidence="8 9">
    <name type="scientific">Nocardioides panzhihuensis</name>
    <dbReference type="NCBI Taxonomy" id="860243"/>
    <lineage>
        <taxon>Bacteria</taxon>
        <taxon>Bacillati</taxon>
        <taxon>Actinomycetota</taxon>
        <taxon>Actinomycetes</taxon>
        <taxon>Propionibacteriales</taxon>
        <taxon>Nocardioidaceae</taxon>
        <taxon>Nocardioides</taxon>
    </lineage>
</organism>
<dbReference type="EC" id="3.5.1.28" evidence="2"/>
<sequence>MRLSRPHRPALAAAGALIAGLLAAVPITAVASASEPDWKACLEGSDDRQAVFDRAAETSGVPAEVLLAVSYMESRWDAHGEAPSTSGGYGPMHLTDLPALAEHTEAHPDPLGKGDGSQQERTPHQREEAIRLGEVETLRTANDITGIPVADLREDAVANICGGAAVLADYQEAAGGAETLADWSAAVGRYSGAADEATALQFARQVFATLSAGESRTTNDGHRVTLAAKPVAVSKEAIGRLELADSSTGSTAAEPECPTTLGCESLPAPYAQTGDTIGDYGNHDLANRPDEGSIDYIIIHDTETSYNGTVRLVQDPTYLGWHYTLRSVDGHVAHHIPGKNIGWHAGNWYVNSHSIGLEHEGYAANGAWYTEAMYQTSASLVGYLAAKYDVPLDRAHIIGHDQIQGVAPANVAGMHWDPGPYWDWSHYFDLLRSPIKPDRHSRSQIWTVNQDFDTNTGNVMTGCTAAGVPCPSDRGTNFVNVYSAPSTAAPLLPDTVVGGSARVSNWGPRLAAGQKVVVNDRTRSDWWGIWFGGKQGWIQNPDDVLLPSDGKVVTPKAGVAAKIYGTAYPTKASDYPEGVTPRTIAPLQYTIPAGQKYVLADADVPTDYYKANNFNCATVGGVPDCIVISGDTTYYQIWFNHRIAYVMADDVTVTDG</sequence>
<feature type="signal peptide" evidence="6">
    <location>
        <begin position="1"/>
        <end position="31"/>
    </location>
</feature>
<dbReference type="EMBL" id="JACBZR010000001">
    <property type="protein sequence ID" value="NYI76646.1"/>
    <property type="molecule type" value="Genomic_DNA"/>
</dbReference>
<dbReference type="Gene3D" id="1.10.530.10">
    <property type="match status" value="1"/>
</dbReference>
<dbReference type="InterPro" id="IPR051206">
    <property type="entry name" value="NAMLAA_amidase_2"/>
</dbReference>
<dbReference type="GO" id="GO:0071555">
    <property type="term" value="P:cell wall organization"/>
    <property type="evidence" value="ECO:0007669"/>
    <property type="project" value="UniProtKB-KW"/>
</dbReference>
<feature type="chain" id="PRO_5030787961" description="N-acetylmuramoyl-L-alanine amidase" evidence="6">
    <location>
        <begin position="32"/>
        <end position="656"/>
    </location>
</feature>
<evidence type="ECO:0000259" key="7">
    <source>
        <dbReference type="SMART" id="SM00644"/>
    </source>
</evidence>
<evidence type="ECO:0000313" key="8">
    <source>
        <dbReference type="EMBL" id="NYI76646.1"/>
    </source>
</evidence>
<dbReference type="SUPFAM" id="SSF53955">
    <property type="entry name" value="Lysozyme-like"/>
    <property type="match status" value="1"/>
</dbReference>
<evidence type="ECO:0000313" key="9">
    <source>
        <dbReference type="Proteomes" id="UP000564496"/>
    </source>
</evidence>
<dbReference type="RefSeq" id="WP_179657268.1">
    <property type="nucleotide sequence ID" value="NZ_JACBZR010000001.1"/>
</dbReference>
<evidence type="ECO:0000256" key="6">
    <source>
        <dbReference type="SAM" id="SignalP"/>
    </source>
</evidence>
<accession>A0A7Z0DJA9</accession>
<dbReference type="InterPro" id="IPR036505">
    <property type="entry name" value="Amidase/PGRP_sf"/>
</dbReference>
<dbReference type="Gene3D" id="3.40.80.10">
    <property type="entry name" value="Peptidoglycan recognition protein-like"/>
    <property type="match status" value="1"/>
</dbReference>
<evidence type="ECO:0000256" key="1">
    <source>
        <dbReference type="ARBA" id="ARBA00001561"/>
    </source>
</evidence>
<dbReference type="PANTHER" id="PTHR30417:SF1">
    <property type="entry name" value="N-ACETYLMURAMOYL-L-ALANINE AMIDASE AMID"/>
    <property type="match status" value="1"/>
</dbReference>